<comment type="caution">
    <text evidence="1">The sequence shown here is derived from an EMBL/GenBank/DDBJ whole genome shotgun (WGS) entry which is preliminary data.</text>
</comment>
<proteinExistence type="predicted"/>
<gene>
    <name evidence="1" type="ORF">ENUP19_0130G0026</name>
</gene>
<sequence>MSKKERDLFEQLKQSLQNALPQTSTLTTTLKGYDTFRNIYPDISDKQLVSLCGEFSDMLLSVEPKPISNTQHYLNSLISRQIGQEFKETEVLSFQTLDFYEVCRIID</sequence>
<name>A0ABQ0DK41_9EUKA</name>
<evidence type="ECO:0000313" key="1">
    <source>
        <dbReference type="EMBL" id="GAB1223098.1"/>
    </source>
</evidence>
<organism evidence="1 2">
    <name type="scientific">Entamoeba nuttalli</name>
    <dbReference type="NCBI Taxonomy" id="412467"/>
    <lineage>
        <taxon>Eukaryota</taxon>
        <taxon>Amoebozoa</taxon>
        <taxon>Evosea</taxon>
        <taxon>Archamoebae</taxon>
        <taxon>Mastigamoebida</taxon>
        <taxon>Entamoebidae</taxon>
        <taxon>Entamoeba</taxon>
    </lineage>
</organism>
<dbReference type="Proteomes" id="UP001628156">
    <property type="component" value="Unassembled WGS sequence"/>
</dbReference>
<accession>A0ABQ0DK41</accession>
<dbReference type="EMBL" id="BAAFRS010000130">
    <property type="protein sequence ID" value="GAB1223098.1"/>
    <property type="molecule type" value="Genomic_DNA"/>
</dbReference>
<protein>
    <submittedName>
        <fullName evidence="1">Uncharacterized protein</fullName>
    </submittedName>
</protein>
<keyword evidence="2" id="KW-1185">Reference proteome</keyword>
<reference evidence="1 2" key="1">
    <citation type="journal article" date="2019" name="PLoS Negl. Trop. Dis.">
        <title>Whole genome sequencing of Entamoeba nuttalli reveals mammalian host-related molecular signatures and a novel octapeptide-repeat surface protein.</title>
        <authorList>
            <person name="Tanaka M."/>
            <person name="Makiuchi T."/>
            <person name="Komiyama T."/>
            <person name="Shiina T."/>
            <person name="Osaki K."/>
            <person name="Tachibana H."/>
        </authorList>
    </citation>
    <scope>NUCLEOTIDE SEQUENCE [LARGE SCALE GENOMIC DNA]</scope>
    <source>
        <strain evidence="1 2">P19-061405</strain>
    </source>
</reference>
<evidence type="ECO:0000313" key="2">
    <source>
        <dbReference type="Proteomes" id="UP001628156"/>
    </source>
</evidence>